<dbReference type="Gene3D" id="2.60.40.10">
    <property type="entry name" value="Immunoglobulins"/>
    <property type="match status" value="1"/>
</dbReference>
<dbReference type="InterPro" id="IPR013320">
    <property type="entry name" value="ConA-like_dom_sf"/>
</dbReference>
<feature type="signal peptide" evidence="1">
    <location>
        <begin position="1"/>
        <end position="28"/>
    </location>
</feature>
<keyword evidence="1" id="KW-0732">Signal</keyword>
<dbReference type="RefSeq" id="WP_143083932.1">
    <property type="nucleotide sequence ID" value="NZ_FOLE01000005.1"/>
</dbReference>
<evidence type="ECO:0000313" key="2">
    <source>
        <dbReference type="EMBL" id="SFC37135.1"/>
    </source>
</evidence>
<evidence type="ECO:0008006" key="4">
    <source>
        <dbReference type="Google" id="ProtNLM"/>
    </source>
</evidence>
<evidence type="ECO:0000313" key="3">
    <source>
        <dbReference type="Proteomes" id="UP000199514"/>
    </source>
</evidence>
<dbReference type="OrthoDB" id="1109367at2"/>
<dbReference type="InterPro" id="IPR013783">
    <property type="entry name" value="Ig-like_fold"/>
</dbReference>
<keyword evidence="3" id="KW-1185">Reference proteome</keyword>
<dbReference type="SUPFAM" id="SSF49899">
    <property type="entry name" value="Concanavalin A-like lectins/glucanases"/>
    <property type="match status" value="1"/>
</dbReference>
<gene>
    <name evidence="2" type="ORF">SAMN05421780_10513</name>
</gene>
<dbReference type="Proteomes" id="UP000199514">
    <property type="component" value="Unassembled WGS sequence"/>
</dbReference>
<dbReference type="GO" id="GO:0004553">
    <property type="term" value="F:hydrolase activity, hydrolyzing O-glycosyl compounds"/>
    <property type="evidence" value="ECO:0007669"/>
    <property type="project" value="UniProtKB-ARBA"/>
</dbReference>
<protein>
    <recommendedName>
        <fullName evidence="4">Por secretion system C-terminal sorting domain-containing protein</fullName>
    </recommendedName>
</protein>
<organism evidence="2 3">
    <name type="scientific">Flexibacter flexilis DSM 6793</name>
    <dbReference type="NCBI Taxonomy" id="927664"/>
    <lineage>
        <taxon>Bacteria</taxon>
        <taxon>Pseudomonadati</taxon>
        <taxon>Bacteroidota</taxon>
        <taxon>Cytophagia</taxon>
        <taxon>Cytophagales</taxon>
        <taxon>Flexibacteraceae</taxon>
        <taxon>Flexibacter</taxon>
    </lineage>
</organism>
<accession>A0A1I1ILT7</accession>
<proteinExistence type="predicted"/>
<reference evidence="2 3" key="1">
    <citation type="submission" date="2016-10" db="EMBL/GenBank/DDBJ databases">
        <authorList>
            <person name="de Groot N.N."/>
        </authorList>
    </citation>
    <scope>NUCLEOTIDE SEQUENCE [LARGE SCALE GENOMIC DNA]</scope>
    <source>
        <strain evidence="2 3">DSM 6793</strain>
    </source>
</reference>
<evidence type="ECO:0000256" key="1">
    <source>
        <dbReference type="SAM" id="SignalP"/>
    </source>
</evidence>
<dbReference type="EMBL" id="FOLE01000005">
    <property type="protein sequence ID" value="SFC37135.1"/>
    <property type="molecule type" value="Genomic_DNA"/>
</dbReference>
<sequence length="3601" mass="376123">MKTLVANPLKIIFLFLCISTLMSTQIKAQTAPGGVGLGDGTSALRLWLKADAGVTGTPVAQWNDQSGRGNHLTQSSASNKPALTANALNGFPALTFDNNDYLSLNSVLGSELFDNDSATIFFVKRSTGGIVWFTWESVSSNRFGFELSSGNTRFDCPNPTSGQGQLVDTVAMLNRWRQVTALKQSTVQSIYLKNVLKSTFTYSPALTLTTTATGNLVVGKYQGGALSWTGDIAEIILYKTALNPAQRSIVENYLKAKYNLPVDGANYYQGYAATYIKDIVGIGSTSSTLKQAATQTTSGGLWLSEANSSLTGTAFLMAGHNGASTADAVTDLPTGFTNHWTRDWYLRKTNSLDAQITFDFGDAGRAAPTSADGYALFYRNATTGAYSVVNTSGTVLQNGDQISFTVPNTFLQNGYYTIGYSAIPAQTFYSYNGNCAGAGCNFNVAANWTTDPSGTTWVNANNIAPRPIDNIVILAGHKVNVTANNQAKANNLSLLGTLDMSTFNGGSFTTVSGQGLLRIASTNFISYNTMPLLNSGGGTVEYYGASAFNVPNLSGTDRYYNIVFSGAGIKTLQDSLVVSGDLTIQTGATLAAVANKITLNQGNWANNSGTYTANTATRVSFTGTATQTITGATNFKLLNITSTAKVLMASASINADTLGVFGQLDLSTTPSHAFGRIRGSGLLRSEGDNWTIGDHIGSFTRSGGGTAEYYGAGSYLLSASVNNFNHLTVTGGGTKTMQTGIVVNGDLTIGANTSFSDAGVDLNDIVLYGNWVNNGTYNATQNEVTFKNAATNQTVTGITTFHSLTLDMAAGRSVTLSANTDVRVNANLSLKNGKIVLSDNTLRLSDGAGFVVPVGGFDNTRMIQQDGTNGSGSLLIKEGADMAEFQSLLLPIGTNSDYTPVSLSSVSGSVSGTATIAFKSIPFASAAPNILKRYWRIETTGLSGVTDAMLDFYFVSTDLNGSPTVVNRVEDGISNTVTGSYYNLAGLRFGVSGSGNNYLTQDWRLGSSLVIPKTYYTYGAGGNWSGATTWTTDITGQDLVEPPAAGPTIQDVGVILNGGAVNMDVNNARITSLTILEGGSLDINTTTGHNFGTVSGQGLIKTVSTTLPTATYTSFLSANGGTVEYDATTSFNLSGLYPSYKNLIINSANATDTVSVATGVFASDSLVLYGNLTVQRGIVRLNTSSAAAGNTVVLNVMGDASIAASAQLRVGNRRTLGAYNSLSGGLNASTVPTWRYHFLHNRMYVGGNFTNSGIVRFSNLAQPVYDRNDSTGAAVLWFKGAANNTMQLNNTTDLYNLIIDKGTDRTFLLTLNSADSTYLRLFGRNECGNAGGGNNPEMRKALWIRNGTLKLTGSISIPTLTEGTGGGNPNSDFYIPANGALWIADDNVRIYNTIDSYAQSNVGGLTGTMVSTALTGGAQSFSIYGLFRITAGKFESRNCGGFIFWSNADGIIQIEGGTVIASQLRSAGSSGGKCSFLMSGGQLSLKGRGYGGSGTQSLFGTFSISQANNVFNMSGGRITITDVIGSGNSFIPSGGTIPSANAFEVQSTVDNYSVTGGTVDIWVKSNSGNYNYEIGSTAPIYNLILTKTDASPTVSARNIYAPLVVSNDFTLSSSLGSAFEFQTIRTNVSVANNFSLGANVLYVPDSTNYLTFNGTGNTQTATLNGTLKPALYNLAINNPNGTVNLAGSLATVPVLNRLQLLAGTLNDGGKTIQAIGNVTNNATHTGTGQVKLNSAAVQTTTVTAQGSGYTSVPTVTVSGGGGAGATAQAYLSLSTITITNGGSNYASTPTVIIGGKGYGASATAVISGGVITAINITNVGYGYEGLATISLSGGTQTSPATVAATFSVTMKVSEVRITNAGSGYTSAPTLTFSGGAGTGAAATTTIGGAQVIAGSGSGIFANLNIDNNSGATLTANEAVTGTLTLTNGVLNIQQYGLDLGSNAAISVSSPSTSRMIKTNGQVSDVGITKTFTSATGTFVFPVGSATYYTPAVVQVLSASNYGAINLKPVNDFNPFLASGNALKYYWKLNSTGFTGSKSLRYKFKYTGLTINGTEASYIPGYFDVTSSLNWTNESVSDMNTAADTIRFDGTGSGVNYINGDYTAGQVDAFQSTVAFYSRTSGDWNSPSSWSTVSHTGAAATTTPSVGNPVFVGNGHTITLTANNKACGALKIESGGVVDIGTSTGHNFGALFGEKIIGSGLMRISSATATAEFPRGDFGQFLACGGGSVEYYTTGAQDFLIPSLSASSGSLASYNYLIINAAASRGITLPNTNLSICKDLTAKGAGTAYISANTNGDISVGNNLKITAGTLQYPSAVNRSMSVTNNVAVSAGATFNVNNTGSATHAMSIGGSLYNDGTFDMFTAGSLCNTTFTGAANDSIAGTGSTTDFARLTLDKGTSQASILEVNVSNISISGSLSGTTKALTLNNGTFYFNTNNASNAIAFTNDNTAWFIPATAQLWLNNGIFQVTQNNVSGGILLSGKIKVSGAATLNVANTTPSGSVENYIEYSGAGNPSIEISGGSLTVGSQIRRNPNVPTGSLNYTQSGGTVRIGHNVYAPRTGRGVLEVLNAGSNFTMTAGSLYLLTPQTSTPTIAALYLQPENSSVTGGTIYLGNNTTAVTPSARTYRVNVSIPLWNLELANSITSDRPDASLDVNGLNVRNNLILNYSTNQLITNGLPVNIGGNFTNNGTYTAGGNRTTFDGNVVSQSLNGTSYTTFNKLIINNTNVSGVVSPATVGFTITDTLSLMAGTLHDNGLTLTALGNVYNAAAHSSSVAGNLVLAAATQQSIGGNGNGKFGRLILNNTAGALMTASQTINTELALTDGILDIQEFTLTFNESATVSGVFGLSRMIRTTGQLSTGGVTKKVAAGAFDFTFPIGVSSTPNKYTPARFVATANTAAGSINIIPVNASHPLTDMSILKELGFFWRVTASGMANLSVKNLFYYDQSDVKGNESAYVAAVLRSGTVWGFGTTTTGTVNVTDNEIRVDGGFNTSNGGVNYITGDYTTGESDEFKAIQTYISAQNGNWDNPNTWTIAQVPPTGVPVIIDANHTVTITANAKRVNSLVVRSNAVLALGTTVGHNFGTVSGTGTIQLGLGTFPAGNYAAFTSEGGGTVEYTGNAYTLPTQNVYNHLKISSSGNLIMPNRDLVLNGNFVIASGTTVNTAYNRNIKISGNIQSDVANGYAQGTGSITMAGSGVQLIKGSMPLSINRFIVQKASGAVLLQQKLVIRDRMTFSSGNIITANDTLEFSASITVSGGNASSYVVTDGTGALKRRLTTSGAPMAFPVGDAAYFTPFNFRLNSGTLNQSFVSVRVTDQPHAQRGATSSYLMRYWTLEPHNISGLVNYNVSYYYGYMEEAVGDNTNSLFKPYKYSGGLWTSGGTHTLAAKSCTWSSVTSFSDFTAGIDMGAVPLPVTLLSFDAVAQDNHTVQLIWQTAAEMNNSHFVVERSADGKNFEYVASVKGAGNSKTLLHYGLTDHQPYTGQTSYYRLKQVDFDGQFHYSPLAAVHLLHHPVSLQWAVFPNPADIADEVLGDLSTYEGQQVVVKVTDILGKEHLHRDLWVEPVSASKTVLFLAKDYPTGIYTLSITDQNGNTEVQRLVVKQ</sequence>
<dbReference type="GO" id="GO:0005975">
    <property type="term" value="P:carbohydrate metabolic process"/>
    <property type="evidence" value="ECO:0007669"/>
    <property type="project" value="UniProtKB-ARBA"/>
</dbReference>
<feature type="chain" id="PRO_5011486772" description="Por secretion system C-terminal sorting domain-containing protein" evidence="1">
    <location>
        <begin position="29"/>
        <end position="3601"/>
    </location>
</feature>
<dbReference type="STRING" id="927664.SAMN05421780_10513"/>
<name>A0A1I1ILT7_9BACT</name>